<protein>
    <submittedName>
        <fullName evidence="9">Peptidase S8/S53 domain-containing protein</fullName>
    </submittedName>
</protein>
<accession>A0AAD7VSF5</accession>
<keyword evidence="3 5" id="KW-0378">Hydrolase</keyword>
<comment type="caution">
    <text evidence="9">The sequence shown here is derived from an EMBL/GenBank/DDBJ whole genome shotgun (WGS) entry which is preliminary data.</text>
</comment>
<dbReference type="InterPro" id="IPR036852">
    <property type="entry name" value="Peptidase_S8/S53_dom_sf"/>
</dbReference>
<feature type="signal peptide" evidence="7">
    <location>
        <begin position="1"/>
        <end position="20"/>
    </location>
</feature>
<evidence type="ECO:0000313" key="9">
    <source>
        <dbReference type="EMBL" id="KAJ8099639.1"/>
    </source>
</evidence>
<keyword evidence="2 5" id="KW-0645">Protease</keyword>
<keyword evidence="10" id="KW-1185">Reference proteome</keyword>
<dbReference type="RefSeq" id="XP_056043089.1">
    <property type="nucleotide sequence ID" value="XM_056184124.1"/>
</dbReference>
<keyword evidence="4 5" id="KW-0720">Serine protease</keyword>
<dbReference type="InterPro" id="IPR023827">
    <property type="entry name" value="Peptidase_S8_Asp-AS"/>
</dbReference>
<dbReference type="GO" id="GO:0004252">
    <property type="term" value="F:serine-type endopeptidase activity"/>
    <property type="evidence" value="ECO:0007669"/>
    <property type="project" value="UniProtKB-UniRule"/>
</dbReference>
<evidence type="ECO:0000256" key="6">
    <source>
        <dbReference type="RuleBase" id="RU003355"/>
    </source>
</evidence>
<reference evidence="9" key="1">
    <citation type="submission" date="2023-03" db="EMBL/GenBank/DDBJ databases">
        <title>Near-Complete genome sequence of Lipomyces tetrasporous NRRL Y-64009, an oleaginous yeast capable of growing on lignocellulosic hydrolysates.</title>
        <authorList>
            <consortium name="Lawrence Berkeley National Laboratory"/>
            <person name="Jagtap S.S."/>
            <person name="Liu J.-J."/>
            <person name="Walukiewicz H.E."/>
            <person name="Pangilinan J."/>
            <person name="Lipzen A."/>
            <person name="Ahrendt S."/>
            <person name="Koriabine M."/>
            <person name="Cobaugh K."/>
            <person name="Salamov A."/>
            <person name="Yoshinaga Y."/>
            <person name="Ng V."/>
            <person name="Daum C."/>
            <person name="Grigoriev I.V."/>
            <person name="Slininger P.J."/>
            <person name="Dien B.S."/>
            <person name="Jin Y.-S."/>
            <person name="Rao C.V."/>
        </authorList>
    </citation>
    <scope>NUCLEOTIDE SEQUENCE</scope>
    <source>
        <strain evidence="9">NRRL Y-64009</strain>
    </source>
</reference>
<name>A0AAD7VSF5_9ASCO</name>
<dbReference type="Proteomes" id="UP001217417">
    <property type="component" value="Unassembled WGS sequence"/>
</dbReference>
<evidence type="ECO:0000259" key="8">
    <source>
        <dbReference type="Pfam" id="PF00082"/>
    </source>
</evidence>
<dbReference type="PRINTS" id="PR00723">
    <property type="entry name" value="SUBTILISIN"/>
</dbReference>
<dbReference type="GeneID" id="80879290"/>
<feature type="chain" id="PRO_5042008430" evidence="7">
    <location>
        <begin position="21"/>
        <end position="379"/>
    </location>
</feature>
<dbReference type="EMBL" id="JARPMG010000006">
    <property type="protein sequence ID" value="KAJ8099639.1"/>
    <property type="molecule type" value="Genomic_DNA"/>
</dbReference>
<keyword evidence="7" id="KW-0732">Signal</keyword>
<comment type="similarity">
    <text evidence="1 5 6">Belongs to the peptidase S8 family.</text>
</comment>
<dbReference type="PROSITE" id="PS51892">
    <property type="entry name" value="SUBTILASE"/>
    <property type="match status" value="1"/>
</dbReference>
<sequence>MYLRFLSFFSAMSLISSVSGTYLIQLSPNANISSYLDDHPFIKSKLIRTYSFGGFRAIAADFDEEFVNTLGVEPLVENISPDIMLRANVVETQTGAPRHLARICQRQALGTDDAYTYEYESSAGDGIDAYVLDTGIYMAHPDFQGRAIQGADYTGEGSGDSNGHGTHVAGLIGSKTYGVAKMITLIEVKVLGATGGGSLSNVIAGLDYAANTRLSSGRKGVANLSLGAMYNPILNSAITSAVQSGLAVVVAAGNDALPACAFSPASSREALTIGALDDADDSIAPFSNWGHCVDLFTSGVNVQSLLNSGDGTIAYSGTSMASPIAAGIVGYFMGLGDSPEEAVARVKAEATRGAICWLQILFRPFTPNKVGYNLEGNTL</sequence>
<evidence type="ECO:0000256" key="2">
    <source>
        <dbReference type="ARBA" id="ARBA00022670"/>
    </source>
</evidence>
<dbReference type="InterPro" id="IPR023828">
    <property type="entry name" value="Peptidase_S8_Ser-AS"/>
</dbReference>
<dbReference type="Pfam" id="PF00082">
    <property type="entry name" value="Peptidase_S8"/>
    <property type="match status" value="1"/>
</dbReference>
<dbReference type="FunFam" id="3.40.50.200:FF:000007">
    <property type="entry name" value="Subtilisin-like serine protease"/>
    <property type="match status" value="1"/>
</dbReference>
<evidence type="ECO:0000256" key="5">
    <source>
        <dbReference type="PROSITE-ProRule" id="PRU01240"/>
    </source>
</evidence>
<dbReference type="AlphaFoldDB" id="A0AAD7VSF5"/>
<feature type="domain" description="Peptidase S8/S53" evidence="8">
    <location>
        <begin position="131"/>
        <end position="334"/>
    </location>
</feature>
<dbReference type="InterPro" id="IPR034193">
    <property type="entry name" value="PCSK9_ProteinaseK-like"/>
</dbReference>
<dbReference type="PROSITE" id="PS00136">
    <property type="entry name" value="SUBTILASE_ASP"/>
    <property type="match status" value="1"/>
</dbReference>
<dbReference type="PROSITE" id="PS00137">
    <property type="entry name" value="SUBTILASE_HIS"/>
    <property type="match status" value="1"/>
</dbReference>
<feature type="active site" description="Charge relay system" evidence="5">
    <location>
        <position position="319"/>
    </location>
</feature>
<evidence type="ECO:0000256" key="3">
    <source>
        <dbReference type="ARBA" id="ARBA00022801"/>
    </source>
</evidence>
<dbReference type="GO" id="GO:0006508">
    <property type="term" value="P:proteolysis"/>
    <property type="evidence" value="ECO:0007669"/>
    <property type="project" value="UniProtKB-KW"/>
</dbReference>
<dbReference type="PROSITE" id="PS00138">
    <property type="entry name" value="SUBTILASE_SER"/>
    <property type="match status" value="1"/>
</dbReference>
<evidence type="ECO:0000256" key="1">
    <source>
        <dbReference type="ARBA" id="ARBA00011073"/>
    </source>
</evidence>
<organism evidence="9 10">
    <name type="scientific">Lipomyces tetrasporus</name>
    <dbReference type="NCBI Taxonomy" id="54092"/>
    <lineage>
        <taxon>Eukaryota</taxon>
        <taxon>Fungi</taxon>
        <taxon>Dikarya</taxon>
        <taxon>Ascomycota</taxon>
        <taxon>Saccharomycotina</taxon>
        <taxon>Lipomycetes</taxon>
        <taxon>Lipomycetales</taxon>
        <taxon>Lipomycetaceae</taxon>
        <taxon>Lipomyces</taxon>
    </lineage>
</organism>
<dbReference type="InterPro" id="IPR050131">
    <property type="entry name" value="Peptidase_S8_subtilisin-like"/>
</dbReference>
<feature type="active site" description="Charge relay system" evidence="5">
    <location>
        <position position="164"/>
    </location>
</feature>
<dbReference type="SUPFAM" id="SSF52743">
    <property type="entry name" value="Subtilisin-like"/>
    <property type="match status" value="1"/>
</dbReference>
<dbReference type="Gene3D" id="3.40.50.200">
    <property type="entry name" value="Peptidase S8/S53 domain"/>
    <property type="match status" value="1"/>
</dbReference>
<dbReference type="InterPro" id="IPR015500">
    <property type="entry name" value="Peptidase_S8_subtilisin-rel"/>
</dbReference>
<proteinExistence type="inferred from homology"/>
<evidence type="ECO:0000256" key="4">
    <source>
        <dbReference type="ARBA" id="ARBA00022825"/>
    </source>
</evidence>
<dbReference type="SUPFAM" id="SSF54897">
    <property type="entry name" value="Protease propeptides/inhibitors"/>
    <property type="match status" value="1"/>
</dbReference>
<evidence type="ECO:0000313" key="10">
    <source>
        <dbReference type="Proteomes" id="UP001217417"/>
    </source>
</evidence>
<dbReference type="InterPro" id="IPR022398">
    <property type="entry name" value="Peptidase_S8_His-AS"/>
</dbReference>
<dbReference type="PANTHER" id="PTHR43806">
    <property type="entry name" value="PEPTIDASE S8"/>
    <property type="match status" value="1"/>
</dbReference>
<gene>
    <name evidence="9" type="ORF">POJ06DRAFT_113735</name>
</gene>
<dbReference type="PANTHER" id="PTHR43806:SF13">
    <property type="entry name" value="SUBTILASE-TYPE PROTEINASE RRT12"/>
    <property type="match status" value="1"/>
</dbReference>
<feature type="active site" description="Charge relay system" evidence="5">
    <location>
        <position position="133"/>
    </location>
</feature>
<dbReference type="InterPro" id="IPR000209">
    <property type="entry name" value="Peptidase_S8/S53_dom"/>
</dbReference>
<evidence type="ECO:0000256" key="7">
    <source>
        <dbReference type="SAM" id="SignalP"/>
    </source>
</evidence>
<dbReference type="CDD" id="cd04077">
    <property type="entry name" value="Peptidases_S8_PCSK9_ProteinaseK_like"/>
    <property type="match status" value="1"/>
</dbReference>